<dbReference type="OrthoDB" id="3542608at2"/>
<name>A0A1M7RG21_9ACTN</name>
<accession>A0A1M7RG21</accession>
<dbReference type="InterPro" id="IPR010982">
    <property type="entry name" value="Lambda_DNA-bd_dom_sf"/>
</dbReference>
<gene>
    <name evidence="3" type="ORF">SAMN05443668_111208</name>
</gene>
<dbReference type="InterPro" id="IPR001387">
    <property type="entry name" value="Cro/C1-type_HTH"/>
</dbReference>
<protein>
    <submittedName>
        <fullName evidence="3">Helix-turn-helix domain-containing protein</fullName>
    </submittedName>
</protein>
<dbReference type="Gene3D" id="1.10.260.40">
    <property type="entry name" value="lambda repressor-like DNA-binding domains"/>
    <property type="match status" value="1"/>
</dbReference>
<dbReference type="PANTHER" id="PTHR35010:SF2">
    <property type="entry name" value="BLL4672 PROTEIN"/>
    <property type="match status" value="1"/>
</dbReference>
<dbReference type="Proteomes" id="UP000184440">
    <property type="component" value="Unassembled WGS sequence"/>
</dbReference>
<organism evidence="3 4">
    <name type="scientific">Cryptosporangium aurantiacum</name>
    <dbReference type="NCBI Taxonomy" id="134849"/>
    <lineage>
        <taxon>Bacteria</taxon>
        <taxon>Bacillati</taxon>
        <taxon>Actinomycetota</taxon>
        <taxon>Actinomycetes</taxon>
        <taxon>Cryptosporangiales</taxon>
        <taxon>Cryptosporangiaceae</taxon>
        <taxon>Cryptosporangium</taxon>
    </lineage>
</organism>
<proteinExistence type="predicted"/>
<evidence type="ECO:0000313" key="3">
    <source>
        <dbReference type="EMBL" id="SHN45235.1"/>
    </source>
</evidence>
<reference evidence="3 4" key="1">
    <citation type="submission" date="2016-11" db="EMBL/GenBank/DDBJ databases">
        <authorList>
            <person name="Jaros S."/>
            <person name="Januszkiewicz K."/>
            <person name="Wedrychowicz H."/>
        </authorList>
    </citation>
    <scope>NUCLEOTIDE SEQUENCE [LARGE SCALE GENOMIC DNA]</scope>
    <source>
        <strain evidence="3 4">DSM 46144</strain>
    </source>
</reference>
<evidence type="ECO:0000259" key="2">
    <source>
        <dbReference type="PROSITE" id="PS50943"/>
    </source>
</evidence>
<feature type="region of interest" description="Disordered" evidence="1">
    <location>
        <begin position="274"/>
        <end position="302"/>
    </location>
</feature>
<sequence length="302" mass="33397">MDRRTEFGAYLRSRRARLRPQDVGLSEGIGNRRVPGLRREELALLAGVSVDYYVELEQGRAGAVSDVVLDAIARALRLDDAERAHLANLARPEPPARRRRVPRATVRPGLRLLLDTVDGHPAYIVGPRTEVLAWSPLAAALFTDFGALPAQQRYMARLVYLDESWQTLYVDWESKAADVVGFLRLQAGRLPDDPDLAALVGELSVKSDAFRTRWASQNVREKTFGTVALHHPAVGDLDLSWESLRSPTSDDQTLVVYSATPGTPTAERLRLLESWNAPAAAPQRTADRPTSTPQPSDPGRPR</sequence>
<evidence type="ECO:0000313" key="4">
    <source>
        <dbReference type="Proteomes" id="UP000184440"/>
    </source>
</evidence>
<dbReference type="STRING" id="134849.SAMN05443668_111208"/>
<dbReference type="Pfam" id="PF17765">
    <property type="entry name" value="MLTR_LBD"/>
    <property type="match status" value="1"/>
</dbReference>
<dbReference type="PANTHER" id="PTHR35010">
    <property type="entry name" value="BLL4672 PROTEIN-RELATED"/>
    <property type="match status" value="1"/>
</dbReference>
<dbReference type="GO" id="GO:0003677">
    <property type="term" value="F:DNA binding"/>
    <property type="evidence" value="ECO:0007669"/>
    <property type="project" value="InterPro"/>
</dbReference>
<dbReference type="Pfam" id="PF13560">
    <property type="entry name" value="HTH_31"/>
    <property type="match status" value="1"/>
</dbReference>
<dbReference type="SMART" id="SM00530">
    <property type="entry name" value="HTH_XRE"/>
    <property type="match status" value="1"/>
</dbReference>
<dbReference type="EMBL" id="FRCS01000011">
    <property type="protein sequence ID" value="SHN45235.1"/>
    <property type="molecule type" value="Genomic_DNA"/>
</dbReference>
<dbReference type="Gene3D" id="3.30.450.180">
    <property type="match status" value="1"/>
</dbReference>
<evidence type="ECO:0000256" key="1">
    <source>
        <dbReference type="SAM" id="MobiDB-lite"/>
    </source>
</evidence>
<dbReference type="AlphaFoldDB" id="A0A1M7RG21"/>
<dbReference type="CDD" id="cd00093">
    <property type="entry name" value="HTH_XRE"/>
    <property type="match status" value="1"/>
</dbReference>
<keyword evidence="4" id="KW-1185">Reference proteome</keyword>
<dbReference type="SUPFAM" id="SSF47413">
    <property type="entry name" value="lambda repressor-like DNA-binding domains"/>
    <property type="match status" value="1"/>
</dbReference>
<dbReference type="RefSeq" id="WP_073261926.1">
    <property type="nucleotide sequence ID" value="NZ_FRCS01000011.1"/>
</dbReference>
<feature type="domain" description="HTH cro/C1-type" evidence="2">
    <location>
        <begin position="36"/>
        <end position="83"/>
    </location>
</feature>
<dbReference type="InterPro" id="IPR041413">
    <property type="entry name" value="MLTR_LBD"/>
</dbReference>
<dbReference type="PROSITE" id="PS50943">
    <property type="entry name" value="HTH_CROC1"/>
    <property type="match status" value="1"/>
</dbReference>